<keyword evidence="1" id="KW-1133">Transmembrane helix</keyword>
<dbReference type="PANTHER" id="PTHR40448:SF1">
    <property type="entry name" value="TWO-COMPONENT SENSOR HISTIDINE KINASE"/>
    <property type="match status" value="1"/>
</dbReference>
<dbReference type="RefSeq" id="WP_209512645.1">
    <property type="nucleotide sequence ID" value="NZ_JAGGKS010000009.1"/>
</dbReference>
<keyword evidence="3" id="KW-0808">Transferase</keyword>
<feature type="transmembrane region" description="Helical" evidence="1">
    <location>
        <begin position="118"/>
        <end position="139"/>
    </location>
</feature>
<proteinExistence type="predicted"/>
<feature type="domain" description="Sensor histidine kinase NatK-like C-terminal" evidence="2">
    <location>
        <begin position="332"/>
        <end position="431"/>
    </location>
</feature>
<dbReference type="InterPro" id="IPR036890">
    <property type="entry name" value="HATPase_C_sf"/>
</dbReference>
<dbReference type="Pfam" id="PF14501">
    <property type="entry name" value="HATPase_c_5"/>
    <property type="match status" value="1"/>
</dbReference>
<sequence>MLYNVLLFISFFQSVIGFTLMSSSLMLFKKPVKRRIITGFTVMLCGICILSYLIFMQGTNFVSSIAILFILGIELSWFLICSDDPFFVSLFSFLTFVNIYVAIGYVGDSLASHVAGSAFVAELILIRLLIYVIISTLLYKFIRRRFRRLVETLDKEWRAATLVPLIFLIIQIMILYYPTPYWYWNRDNWSRFIILTVYLLFLAVYYLLYIQASAIVEKYALEKRQLLMAQQEKLWESELARQKSAAALAFQQRHDMHHHNAVIMGLMQSGDMDKLRTYIISFDEGLDGHHANTFCLNPIANSILNFYANKAESENIKTEFQVNIPENIGIDNIDLTCVLGNVLENALEGCLRLPEDHAKEISVTIKYFDHRLRVKVVNTCLSDITFDGDLPLTQKTIGGTGTKSILYTAEYYDGTAGFSVTKGKFITQIVLNGN</sequence>
<evidence type="ECO:0000313" key="3">
    <source>
        <dbReference type="EMBL" id="MBP1926924.1"/>
    </source>
</evidence>
<keyword evidence="1" id="KW-0472">Membrane</keyword>
<dbReference type="GO" id="GO:0016301">
    <property type="term" value="F:kinase activity"/>
    <property type="evidence" value="ECO:0007669"/>
    <property type="project" value="UniProtKB-KW"/>
</dbReference>
<reference evidence="3 4" key="1">
    <citation type="submission" date="2021-03" db="EMBL/GenBank/DDBJ databases">
        <title>Genomic Encyclopedia of Type Strains, Phase IV (KMG-IV): sequencing the most valuable type-strain genomes for metagenomic binning, comparative biology and taxonomic classification.</title>
        <authorList>
            <person name="Goeker M."/>
        </authorList>
    </citation>
    <scope>NUCLEOTIDE SEQUENCE [LARGE SCALE GENOMIC DNA]</scope>
    <source>
        <strain evidence="3 4">DSM 24004</strain>
    </source>
</reference>
<feature type="transmembrane region" description="Helical" evidence="1">
    <location>
        <begin position="189"/>
        <end position="208"/>
    </location>
</feature>
<feature type="transmembrane region" description="Helical" evidence="1">
    <location>
        <begin position="6"/>
        <end position="28"/>
    </location>
</feature>
<dbReference type="InterPro" id="IPR032834">
    <property type="entry name" value="NatK-like_C"/>
</dbReference>
<accession>A0ABS4GGV1</accession>
<protein>
    <submittedName>
        <fullName evidence="3">Signal transduction histidine kinase</fullName>
    </submittedName>
</protein>
<organism evidence="3 4">
    <name type="scientific">Sedimentibacter acidaminivorans</name>
    <dbReference type="NCBI Taxonomy" id="913099"/>
    <lineage>
        <taxon>Bacteria</taxon>
        <taxon>Bacillati</taxon>
        <taxon>Bacillota</taxon>
        <taxon>Tissierellia</taxon>
        <taxon>Sedimentibacter</taxon>
    </lineage>
</organism>
<evidence type="ECO:0000256" key="1">
    <source>
        <dbReference type="SAM" id="Phobius"/>
    </source>
</evidence>
<dbReference type="SUPFAM" id="SSF55874">
    <property type="entry name" value="ATPase domain of HSP90 chaperone/DNA topoisomerase II/histidine kinase"/>
    <property type="match status" value="1"/>
</dbReference>
<name>A0ABS4GGV1_9FIRM</name>
<dbReference type="Proteomes" id="UP001519342">
    <property type="component" value="Unassembled WGS sequence"/>
</dbReference>
<gene>
    <name evidence="3" type="ORF">J2Z76_002796</name>
</gene>
<dbReference type="Gene3D" id="3.30.565.10">
    <property type="entry name" value="Histidine kinase-like ATPase, C-terminal domain"/>
    <property type="match status" value="1"/>
</dbReference>
<dbReference type="CDD" id="cd16935">
    <property type="entry name" value="HATPase_AgrC-ComD-like"/>
    <property type="match status" value="1"/>
</dbReference>
<keyword evidence="4" id="KW-1185">Reference proteome</keyword>
<keyword evidence="1" id="KW-0812">Transmembrane</keyword>
<comment type="caution">
    <text evidence="3">The sequence shown here is derived from an EMBL/GenBank/DDBJ whole genome shotgun (WGS) entry which is preliminary data.</text>
</comment>
<dbReference type="EMBL" id="JAGGKS010000009">
    <property type="protein sequence ID" value="MBP1926924.1"/>
    <property type="molecule type" value="Genomic_DNA"/>
</dbReference>
<feature type="transmembrane region" description="Helical" evidence="1">
    <location>
        <begin position="87"/>
        <end position="106"/>
    </location>
</feature>
<feature type="transmembrane region" description="Helical" evidence="1">
    <location>
        <begin position="61"/>
        <end position="80"/>
    </location>
</feature>
<feature type="transmembrane region" description="Helical" evidence="1">
    <location>
        <begin position="35"/>
        <end position="55"/>
    </location>
</feature>
<evidence type="ECO:0000259" key="2">
    <source>
        <dbReference type="Pfam" id="PF14501"/>
    </source>
</evidence>
<dbReference type="PANTHER" id="PTHR40448">
    <property type="entry name" value="TWO-COMPONENT SENSOR HISTIDINE KINASE"/>
    <property type="match status" value="1"/>
</dbReference>
<feature type="transmembrane region" description="Helical" evidence="1">
    <location>
        <begin position="159"/>
        <end position="177"/>
    </location>
</feature>
<keyword evidence="3" id="KW-0418">Kinase</keyword>
<evidence type="ECO:0000313" key="4">
    <source>
        <dbReference type="Proteomes" id="UP001519342"/>
    </source>
</evidence>